<keyword evidence="2" id="KW-1185">Reference proteome</keyword>
<dbReference type="Proteomes" id="UP001160148">
    <property type="component" value="Unassembled WGS sequence"/>
</dbReference>
<evidence type="ECO:0000313" key="1">
    <source>
        <dbReference type="EMBL" id="CAI6370780.1"/>
    </source>
</evidence>
<sequence length="90" mass="10203">MVKNTTLGVNSAKQIVGEATQNLNDAVLAQLPKSNTLKRKLRRVKERATWQPPCPISIIDLIIPNQYKCLSDGSQYFYSMILVYMMTNDL</sequence>
<protein>
    <submittedName>
        <fullName evidence="1">Uncharacterized protein</fullName>
    </submittedName>
</protein>
<dbReference type="AlphaFoldDB" id="A0AAV0XQQ1"/>
<reference evidence="1 2" key="1">
    <citation type="submission" date="2023-01" db="EMBL/GenBank/DDBJ databases">
        <authorList>
            <person name="Whitehead M."/>
        </authorList>
    </citation>
    <scope>NUCLEOTIDE SEQUENCE [LARGE SCALE GENOMIC DNA]</scope>
</reference>
<dbReference type="EMBL" id="CARXXK010000560">
    <property type="protein sequence ID" value="CAI6370780.1"/>
    <property type="molecule type" value="Genomic_DNA"/>
</dbReference>
<organism evidence="1 2">
    <name type="scientific">Macrosiphum euphorbiae</name>
    <name type="common">potato aphid</name>
    <dbReference type="NCBI Taxonomy" id="13131"/>
    <lineage>
        <taxon>Eukaryota</taxon>
        <taxon>Metazoa</taxon>
        <taxon>Ecdysozoa</taxon>
        <taxon>Arthropoda</taxon>
        <taxon>Hexapoda</taxon>
        <taxon>Insecta</taxon>
        <taxon>Pterygota</taxon>
        <taxon>Neoptera</taxon>
        <taxon>Paraneoptera</taxon>
        <taxon>Hemiptera</taxon>
        <taxon>Sternorrhyncha</taxon>
        <taxon>Aphidomorpha</taxon>
        <taxon>Aphidoidea</taxon>
        <taxon>Aphididae</taxon>
        <taxon>Macrosiphini</taxon>
        <taxon>Macrosiphum</taxon>
    </lineage>
</organism>
<accession>A0AAV0XQQ1</accession>
<gene>
    <name evidence="1" type="ORF">MEUPH1_LOCUS24864</name>
</gene>
<evidence type="ECO:0000313" key="2">
    <source>
        <dbReference type="Proteomes" id="UP001160148"/>
    </source>
</evidence>
<name>A0AAV0XQQ1_9HEMI</name>
<proteinExistence type="predicted"/>
<comment type="caution">
    <text evidence="1">The sequence shown here is derived from an EMBL/GenBank/DDBJ whole genome shotgun (WGS) entry which is preliminary data.</text>
</comment>